<gene>
    <name evidence="2" type="ORF">PPNSA23_47280</name>
</gene>
<dbReference type="PANTHER" id="PTHR22642">
    <property type="entry name" value="IMIDAZOLONEPROPIONASE"/>
    <property type="match status" value="1"/>
</dbReference>
<dbReference type="Gene3D" id="3.20.20.140">
    <property type="entry name" value="Metal-dependent hydrolases"/>
    <property type="match status" value="1"/>
</dbReference>
<name>A0ABQ0H798_9HYPH</name>
<accession>A0ABQ0H798</accession>
<proteinExistence type="predicted"/>
<evidence type="ECO:0000313" key="2">
    <source>
        <dbReference type="EMBL" id="GAB1584785.1"/>
    </source>
</evidence>
<comment type="caution">
    <text evidence="2">The sequence shown here is derived from an EMBL/GenBank/DDBJ whole genome shotgun (WGS) entry which is preliminary data.</text>
</comment>
<dbReference type="Pfam" id="PF07969">
    <property type="entry name" value="Amidohydro_3"/>
    <property type="match status" value="1"/>
</dbReference>
<sequence>MTAITAYINGEIHTQDKSRPRAEAVLVRDGIVVAVGSNDEVLGSGEHEALNGERSRARRPRIEHSEIPSEADVARYAIIGAIASFQPSMIYPKDEWLGMEGVWQTRVGDDAMTRAFPIRSIKEAGGAIAFGTDWPIVNLNPLLGIRKAVLRKSIDNQPVSGWVEPQAISIEEAVEAYTLGAAYAGHREEHEGSISPGKFADLIVLSGNPFKCEPDQLPTLRVEATIVNGELVNGKL</sequence>
<dbReference type="SUPFAM" id="SSF51338">
    <property type="entry name" value="Composite domain of metallo-dependent hydrolases"/>
    <property type="match status" value="1"/>
</dbReference>
<dbReference type="InterPro" id="IPR032466">
    <property type="entry name" value="Metal_Hydrolase"/>
</dbReference>
<dbReference type="SUPFAM" id="SSF51556">
    <property type="entry name" value="Metallo-dependent hydrolases"/>
    <property type="match status" value="1"/>
</dbReference>
<keyword evidence="3" id="KW-1185">Reference proteome</keyword>
<organism evidence="2 3">
    <name type="scientific">Phyllobacterium phragmitis</name>
    <dbReference type="NCBI Taxonomy" id="2670329"/>
    <lineage>
        <taxon>Bacteria</taxon>
        <taxon>Pseudomonadati</taxon>
        <taxon>Pseudomonadota</taxon>
        <taxon>Alphaproteobacteria</taxon>
        <taxon>Hyphomicrobiales</taxon>
        <taxon>Phyllobacteriaceae</taxon>
        <taxon>Phyllobacterium</taxon>
    </lineage>
</organism>
<evidence type="ECO:0000313" key="3">
    <source>
        <dbReference type="Proteomes" id="UP001628091"/>
    </source>
</evidence>
<dbReference type="PANTHER" id="PTHR22642:SF2">
    <property type="entry name" value="PROTEIN LONG AFTER FAR-RED 3"/>
    <property type="match status" value="1"/>
</dbReference>
<evidence type="ECO:0000259" key="1">
    <source>
        <dbReference type="Pfam" id="PF07969"/>
    </source>
</evidence>
<dbReference type="RefSeq" id="WP_407867126.1">
    <property type="nucleotide sequence ID" value="NZ_BAAFZP010000002.1"/>
</dbReference>
<dbReference type="InterPro" id="IPR011059">
    <property type="entry name" value="Metal-dep_hydrolase_composite"/>
</dbReference>
<feature type="domain" description="Amidohydrolase 3" evidence="1">
    <location>
        <begin position="48"/>
        <end position="232"/>
    </location>
</feature>
<reference evidence="2 3" key="1">
    <citation type="submission" date="2024-10" db="EMBL/GenBank/DDBJ databases">
        <title>Isolation, draft genome sequencing and identification of Phyllobacterium sp. NSA23, isolated from leaf soil.</title>
        <authorList>
            <person name="Akita H."/>
        </authorList>
    </citation>
    <scope>NUCLEOTIDE SEQUENCE [LARGE SCALE GENOMIC DNA]</scope>
    <source>
        <strain evidence="2 3">NSA23</strain>
    </source>
</reference>
<protein>
    <recommendedName>
        <fullName evidence="1">Amidohydrolase 3 domain-containing protein</fullName>
    </recommendedName>
</protein>
<dbReference type="EMBL" id="BAAFZP010000002">
    <property type="protein sequence ID" value="GAB1584785.1"/>
    <property type="molecule type" value="Genomic_DNA"/>
</dbReference>
<dbReference type="InterPro" id="IPR013108">
    <property type="entry name" value="Amidohydro_3"/>
</dbReference>
<dbReference type="Proteomes" id="UP001628091">
    <property type="component" value="Unassembled WGS sequence"/>
</dbReference>